<dbReference type="Proteomes" id="UP000254925">
    <property type="component" value="Unassembled WGS sequence"/>
</dbReference>
<evidence type="ECO:0000313" key="2">
    <source>
        <dbReference type="Proteomes" id="UP000254925"/>
    </source>
</evidence>
<proteinExistence type="predicted"/>
<organism evidence="1 2">
    <name type="scientific">Microvirga subterranea</name>
    <dbReference type="NCBI Taxonomy" id="186651"/>
    <lineage>
        <taxon>Bacteria</taxon>
        <taxon>Pseudomonadati</taxon>
        <taxon>Pseudomonadota</taxon>
        <taxon>Alphaproteobacteria</taxon>
        <taxon>Hyphomicrobiales</taxon>
        <taxon>Methylobacteriaceae</taxon>
        <taxon>Microvirga</taxon>
    </lineage>
</organism>
<name>A0A370HLC5_9HYPH</name>
<gene>
    <name evidence="1" type="ORF">DES45_105386</name>
</gene>
<dbReference type="OrthoDB" id="8455046at2"/>
<evidence type="ECO:0000313" key="1">
    <source>
        <dbReference type="EMBL" id="RDI58861.1"/>
    </source>
</evidence>
<reference evidence="1 2" key="1">
    <citation type="submission" date="2018-07" db="EMBL/GenBank/DDBJ databases">
        <title>Genomic Encyclopedia of Type Strains, Phase IV (KMG-IV): sequencing the most valuable type-strain genomes for metagenomic binning, comparative biology and taxonomic classification.</title>
        <authorList>
            <person name="Goeker M."/>
        </authorList>
    </citation>
    <scope>NUCLEOTIDE SEQUENCE [LARGE SCALE GENOMIC DNA]</scope>
    <source>
        <strain evidence="1 2">DSM 14364</strain>
    </source>
</reference>
<protein>
    <submittedName>
        <fullName evidence="1">Uncharacterized protein</fullName>
    </submittedName>
</protein>
<sequence length="85" mass="9385">MILPWMKLASDTSLLAMESQAVIWARMTQIAMGRGTPAETMLMVTEKVSAFAEAAATIATGGSAHKVVRGYRRHVRANVRRLKRK</sequence>
<keyword evidence="2" id="KW-1185">Reference proteome</keyword>
<dbReference type="EMBL" id="QQBB01000005">
    <property type="protein sequence ID" value="RDI58861.1"/>
    <property type="molecule type" value="Genomic_DNA"/>
</dbReference>
<comment type="caution">
    <text evidence="1">The sequence shown here is derived from an EMBL/GenBank/DDBJ whole genome shotgun (WGS) entry which is preliminary data.</text>
</comment>
<accession>A0A370HLC5</accession>
<dbReference type="AlphaFoldDB" id="A0A370HLC5"/>